<dbReference type="PROSITE" id="PS00188">
    <property type="entry name" value="BIOTIN"/>
    <property type="match status" value="1"/>
</dbReference>
<dbReference type="SUPFAM" id="SSF51230">
    <property type="entry name" value="Single hybrid motif"/>
    <property type="match status" value="1"/>
</dbReference>
<comment type="caution">
    <text evidence="4">The sequence shown here is derived from an EMBL/GenBank/DDBJ whole genome shotgun (WGS) entry which is preliminary data.</text>
</comment>
<accession>U2PBM2</accession>
<dbReference type="PATRIC" id="fig|888055.3.peg.2071"/>
<dbReference type="InterPro" id="IPR011053">
    <property type="entry name" value="Single_hybrid_motif"/>
</dbReference>
<dbReference type="PANTHER" id="PTHR45266">
    <property type="entry name" value="OXALOACETATE DECARBOXYLASE ALPHA CHAIN"/>
    <property type="match status" value="1"/>
</dbReference>
<feature type="compositionally biased region" description="Polar residues" evidence="2">
    <location>
        <begin position="31"/>
        <end position="40"/>
    </location>
</feature>
<dbReference type="Pfam" id="PF00364">
    <property type="entry name" value="Biotin_lipoyl"/>
    <property type="match status" value="1"/>
</dbReference>
<feature type="region of interest" description="Disordered" evidence="2">
    <location>
        <begin position="30"/>
        <end position="58"/>
    </location>
</feature>
<dbReference type="InterPro" id="IPR001882">
    <property type="entry name" value="Biotin_BS"/>
</dbReference>
<dbReference type="Gene3D" id="2.40.50.100">
    <property type="match status" value="1"/>
</dbReference>
<dbReference type="EMBL" id="AWVM01000111">
    <property type="protein sequence ID" value="ERK47900.1"/>
    <property type="molecule type" value="Genomic_DNA"/>
</dbReference>
<dbReference type="CDD" id="cd06850">
    <property type="entry name" value="biotinyl_domain"/>
    <property type="match status" value="1"/>
</dbReference>
<protein>
    <submittedName>
        <fullName evidence="4">Biotin-requiring enzyme</fullName>
    </submittedName>
</protein>
<dbReference type="PANTHER" id="PTHR45266:SF3">
    <property type="entry name" value="OXALOACETATE DECARBOXYLASE ALPHA CHAIN"/>
    <property type="match status" value="1"/>
</dbReference>
<dbReference type="AlphaFoldDB" id="U2PBM2"/>
<dbReference type="InterPro" id="IPR000089">
    <property type="entry name" value="Biotin_lipoyl"/>
</dbReference>
<dbReference type="InterPro" id="IPR050709">
    <property type="entry name" value="Biotin_Carboxyl_Carrier/Decarb"/>
</dbReference>
<evidence type="ECO:0000259" key="3">
    <source>
        <dbReference type="PROSITE" id="PS50968"/>
    </source>
</evidence>
<dbReference type="PROSITE" id="PS50968">
    <property type="entry name" value="BIOTINYL_LIPOYL"/>
    <property type="match status" value="1"/>
</dbReference>
<dbReference type="eggNOG" id="COG4770">
    <property type="taxonomic scope" value="Bacteria"/>
</dbReference>
<dbReference type="HOGENOM" id="CLU_016733_5_2_0"/>
<sequence>MTNMIKLYKIKIGEKVYEVEVEEVTEKDGTIETSTYSNSKQKIDKSENPPLQGGTGKSEVIKAPMQGLIVDVKVKAGEKVKAGDEIVILEAMKMENPIVAPCDGVIDEIKVIKGDKVNVDDVLAVLS</sequence>
<name>U2PBM2_LEPWF</name>
<proteinExistence type="predicted"/>
<evidence type="ECO:0000256" key="2">
    <source>
        <dbReference type="SAM" id="MobiDB-lite"/>
    </source>
</evidence>
<reference evidence="4 5" key="1">
    <citation type="submission" date="2013-06" db="EMBL/GenBank/DDBJ databases">
        <authorList>
            <person name="Weinstock G."/>
            <person name="Sodergren E."/>
            <person name="Lobos E.A."/>
            <person name="Fulton L."/>
            <person name="Fulton R."/>
            <person name="Courtney L."/>
            <person name="Fronick C."/>
            <person name="O'Laughlin M."/>
            <person name="Godfrey J."/>
            <person name="Wilson R.M."/>
            <person name="Miner T."/>
            <person name="Farmer C."/>
            <person name="Delehaunty K."/>
            <person name="Cordes M."/>
            <person name="Minx P."/>
            <person name="Tomlinson C."/>
            <person name="Chen J."/>
            <person name="Wollam A."/>
            <person name="Pepin K.H."/>
            <person name="Bhonagiri V."/>
            <person name="Zhang X."/>
            <person name="Warren W."/>
            <person name="Mitreva M."/>
            <person name="Mardis E.R."/>
            <person name="Wilson R.K."/>
        </authorList>
    </citation>
    <scope>NUCLEOTIDE SEQUENCE [LARGE SCALE GENOMIC DNA]</scope>
    <source>
        <strain evidence="4 5">F0279</strain>
    </source>
</reference>
<evidence type="ECO:0000256" key="1">
    <source>
        <dbReference type="ARBA" id="ARBA00023267"/>
    </source>
</evidence>
<dbReference type="FunFam" id="2.40.50.100:FF:000003">
    <property type="entry name" value="Acetyl-CoA carboxylase biotin carboxyl carrier protein"/>
    <property type="match status" value="1"/>
</dbReference>
<evidence type="ECO:0000313" key="5">
    <source>
        <dbReference type="Proteomes" id="UP000016626"/>
    </source>
</evidence>
<evidence type="ECO:0000313" key="4">
    <source>
        <dbReference type="EMBL" id="ERK47900.1"/>
    </source>
</evidence>
<dbReference type="Proteomes" id="UP000016626">
    <property type="component" value="Unassembled WGS sequence"/>
</dbReference>
<feature type="domain" description="Lipoyl-binding" evidence="3">
    <location>
        <begin position="58"/>
        <end position="127"/>
    </location>
</feature>
<organism evidence="4 5">
    <name type="scientific">Leptotrichia wadei (strain F0279)</name>
    <dbReference type="NCBI Taxonomy" id="888055"/>
    <lineage>
        <taxon>Bacteria</taxon>
        <taxon>Fusobacteriati</taxon>
        <taxon>Fusobacteriota</taxon>
        <taxon>Fusobacteriia</taxon>
        <taxon>Fusobacteriales</taxon>
        <taxon>Leptotrichiaceae</taxon>
        <taxon>Leptotrichia</taxon>
    </lineage>
</organism>
<keyword evidence="1" id="KW-0092">Biotin</keyword>
<gene>
    <name evidence="4" type="ORF">HMPREF9015_02159</name>
</gene>